<dbReference type="GeneID" id="59301965"/>
<proteinExistence type="predicted"/>
<dbReference type="RefSeq" id="XP_037209486.1">
    <property type="nucleotide sequence ID" value="XM_037349695.1"/>
</dbReference>
<name>A0A8H5S1J4_9HYPO</name>
<gene>
    <name evidence="1" type="ORF">FTJAE_3401</name>
</gene>
<accession>A0A8H5S1J4</accession>
<organism evidence="1 2">
    <name type="scientific">Fusarium tjaetaba</name>
    <dbReference type="NCBI Taxonomy" id="1567544"/>
    <lineage>
        <taxon>Eukaryota</taxon>
        <taxon>Fungi</taxon>
        <taxon>Dikarya</taxon>
        <taxon>Ascomycota</taxon>
        <taxon>Pezizomycotina</taxon>
        <taxon>Sordariomycetes</taxon>
        <taxon>Hypocreomycetidae</taxon>
        <taxon>Hypocreales</taxon>
        <taxon>Nectriaceae</taxon>
        <taxon>Fusarium</taxon>
        <taxon>Fusarium fujikuroi species complex</taxon>
    </lineage>
</organism>
<reference evidence="1 2" key="1">
    <citation type="submission" date="2020-05" db="EMBL/GenBank/DDBJ databases">
        <title>Identification and distribution of gene clusters putatively required for synthesis of sphingolipid metabolism inhibitors in phylogenetically diverse species of the filamentous fungus Fusarium.</title>
        <authorList>
            <person name="Kim H.-S."/>
            <person name="Busman M."/>
            <person name="Brown D.W."/>
            <person name="Divon H."/>
            <person name="Uhlig S."/>
            <person name="Proctor R.H."/>
        </authorList>
    </citation>
    <scope>NUCLEOTIDE SEQUENCE [LARGE SCALE GENOMIC DNA]</scope>
    <source>
        <strain evidence="1 2">NRRL 66243</strain>
    </source>
</reference>
<protein>
    <submittedName>
        <fullName evidence="1">Uncharacterized protein</fullName>
    </submittedName>
</protein>
<dbReference type="Proteomes" id="UP000530670">
    <property type="component" value="Unassembled WGS sequence"/>
</dbReference>
<dbReference type="EMBL" id="JAAQRI010000065">
    <property type="protein sequence ID" value="KAF5642959.1"/>
    <property type="molecule type" value="Genomic_DNA"/>
</dbReference>
<dbReference type="AlphaFoldDB" id="A0A8H5S1J4"/>
<sequence>MGLAYGFADGLWRLVTYRTEDSMPLKLTDDLDVPSVTTVETGTETAASTLVVAEKESIWEKGMVASHTMSQTDNFAKAILDDADRIGMYLR</sequence>
<evidence type="ECO:0000313" key="2">
    <source>
        <dbReference type="Proteomes" id="UP000530670"/>
    </source>
</evidence>
<keyword evidence="2" id="KW-1185">Reference proteome</keyword>
<evidence type="ECO:0000313" key="1">
    <source>
        <dbReference type="EMBL" id="KAF5642959.1"/>
    </source>
</evidence>
<comment type="caution">
    <text evidence="1">The sequence shown here is derived from an EMBL/GenBank/DDBJ whole genome shotgun (WGS) entry which is preliminary data.</text>
</comment>